<comment type="caution">
    <text evidence="3">The sequence shown here is derived from an EMBL/GenBank/DDBJ whole genome shotgun (WGS) entry which is preliminary data.</text>
</comment>
<evidence type="ECO:0000259" key="2">
    <source>
        <dbReference type="Pfam" id="PF01593"/>
    </source>
</evidence>
<name>A0ABW9LFI4_9MYCO</name>
<dbReference type="Gene3D" id="3.50.50.60">
    <property type="entry name" value="FAD/NAD(P)-binding domain"/>
    <property type="match status" value="1"/>
</dbReference>
<sequence>MACAKATDVGDIHWTGTETTSDHSGYIEGAIESGLRVAQEVAQALSPIRDQRRLLLVGGRTLASCPQFLSPEPPAVSARPSSSIWPPPGGTSSRESDRTPTVPR</sequence>
<dbReference type="EMBL" id="JBKBDD010000007">
    <property type="protein sequence ID" value="MFN6545582.1"/>
    <property type="molecule type" value="Genomic_DNA"/>
</dbReference>
<evidence type="ECO:0000313" key="3">
    <source>
        <dbReference type="EMBL" id="MFN6545582.1"/>
    </source>
</evidence>
<keyword evidence="4" id="KW-1185">Reference proteome</keyword>
<dbReference type="Proteomes" id="UP001635816">
    <property type="component" value="Unassembled WGS sequence"/>
</dbReference>
<dbReference type="InterPro" id="IPR036188">
    <property type="entry name" value="FAD/NAD-bd_sf"/>
</dbReference>
<protein>
    <submittedName>
        <fullName evidence="3">FAD-dependent oxidoreductase</fullName>
    </submittedName>
</protein>
<feature type="region of interest" description="Disordered" evidence="1">
    <location>
        <begin position="66"/>
        <end position="104"/>
    </location>
</feature>
<accession>A0ABW9LFI4</accession>
<evidence type="ECO:0000256" key="1">
    <source>
        <dbReference type="SAM" id="MobiDB-lite"/>
    </source>
</evidence>
<dbReference type="Pfam" id="PF01593">
    <property type="entry name" value="Amino_oxidase"/>
    <property type="match status" value="1"/>
</dbReference>
<feature type="region of interest" description="Disordered" evidence="1">
    <location>
        <begin position="1"/>
        <end position="24"/>
    </location>
</feature>
<dbReference type="InterPro" id="IPR002937">
    <property type="entry name" value="Amino_oxidase"/>
</dbReference>
<organism evidence="3 4">
    <name type="scientific">Mycolicibacterium nivoides</name>
    <dbReference type="NCBI Taxonomy" id="2487344"/>
    <lineage>
        <taxon>Bacteria</taxon>
        <taxon>Bacillati</taxon>
        <taxon>Actinomycetota</taxon>
        <taxon>Actinomycetes</taxon>
        <taxon>Mycobacteriales</taxon>
        <taxon>Mycobacteriaceae</taxon>
        <taxon>Mycolicibacterium</taxon>
    </lineage>
</organism>
<dbReference type="RefSeq" id="WP_409544117.1">
    <property type="nucleotide sequence ID" value="NZ_JBKBDD010000007.1"/>
</dbReference>
<dbReference type="SUPFAM" id="SSF51905">
    <property type="entry name" value="FAD/NAD(P)-binding domain"/>
    <property type="match status" value="1"/>
</dbReference>
<reference evidence="3 4" key="1">
    <citation type="submission" date="2024-12" db="EMBL/GenBank/DDBJ databases">
        <title>The coexistence of Mycolicibacterium septicum and Mycolicibacterium nivoides in clinical samples.</title>
        <authorList>
            <person name="Wang C."/>
            <person name="Feng Y."/>
            <person name="Zong Z."/>
        </authorList>
    </citation>
    <scope>NUCLEOTIDE SEQUENCE [LARGE SCALE GENOMIC DNA]</scope>
    <source>
        <strain evidence="3 4">120309</strain>
    </source>
</reference>
<gene>
    <name evidence="3" type="ORF">ACK4CT_20530</name>
</gene>
<proteinExistence type="predicted"/>
<evidence type="ECO:0000313" key="4">
    <source>
        <dbReference type="Proteomes" id="UP001635816"/>
    </source>
</evidence>
<feature type="domain" description="Amine oxidase" evidence="2">
    <location>
        <begin position="8"/>
        <end position="41"/>
    </location>
</feature>